<keyword evidence="2" id="KW-0479">Metal-binding</keyword>
<dbReference type="PROSITE" id="PS51471">
    <property type="entry name" value="FE2OG_OXY"/>
    <property type="match status" value="1"/>
</dbReference>
<dbReference type="InterPro" id="IPR006620">
    <property type="entry name" value="Pro_4_hyd_alph"/>
</dbReference>
<evidence type="ECO:0000256" key="5">
    <source>
        <dbReference type="ARBA" id="ARBA00023002"/>
    </source>
</evidence>
<protein>
    <recommendedName>
        <fullName evidence="7">Fe2OG dioxygenase domain-containing protein</fullName>
    </recommendedName>
</protein>
<proteinExistence type="predicted"/>
<dbReference type="Gene3D" id="2.60.120.620">
    <property type="entry name" value="q2cbj1_9rhob like domain"/>
    <property type="match status" value="1"/>
</dbReference>
<feature type="domain" description="Fe2OG dioxygenase" evidence="7">
    <location>
        <begin position="88"/>
        <end position="182"/>
    </location>
</feature>
<dbReference type="EMBL" id="CP036266">
    <property type="protein sequence ID" value="QDT24307.1"/>
    <property type="molecule type" value="Genomic_DNA"/>
</dbReference>
<dbReference type="AlphaFoldDB" id="A0A517PY42"/>
<dbReference type="GO" id="GO:0004656">
    <property type="term" value="F:procollagen-proline 4-dioxygenase activity"/>
    <property type="evidence" value="ECO:0007669"/>
    <property type="project" value="TreeGrafter"/>
</dbReference>
<reference evidence="8 9" key="1">
    <citation type="submission" date="2019-02" db="EMBL/GenBank/DDBJ databases">
        <title>Deep-cultivation of Planctomycetes and their phenomic and genomic characterization uncovers novel biology.</title>
        <authorList>
            <person name="Wiegand S."/>
            <person name="Jogler M."/>
            <person name="Boedeker C."/>
            <person name="Pinto D."/>
            <person name="Vollmers J."/>
            <person name="Rivas-Marin E."/>
            <person name="Kohn T."/>
            <person name="Peeters S.H."/>
            <person name="Heuer A."/>
            <person name="Rast P."/>
            <person name="Oberbeckmann S."/>
            <person name="Bunk B."/>
            <person name="Jeske O."/>
            <person name="Meyerdierks A."/>
            <person name="Storesund J.E."/>
            <person name="Kallscheuer N."/>
            <person name="Luecker S."/>
            <person name="Lage O.M."/>
            <person name="Pohl T."/>
            <person name="Merkel B.J."/>
            <person name="Hornburger P."/>
            <person name="Mueller R.-W."/>
            <person name="Bruemmer F."/>
            <person name="Labrenz M."/>
            <person name="Spormann A.M."/>
            <person name="Op den Camp H."/>
            <person name="Overmann J."/>
            <person name="Amann R."/>
            <person name="Jetten M.S.M."/>
            <person name="Mascher T."/>
            <person name="Medema M.H."/>
            <person name="Devos D.P."/>
            <person name="Kaster A.-K."/>
            <person name="Ovreas L."/>
            <person name="Rohde M."/>
            <person name="Galperin M.Y."/>
            <person name="Jogler C."/>
        </authorList>
    </citation>
    <scope>NUCLEOTIDE SEQUENCE [LARGE SCALE GENOMIC DNA]</scope>
    <source>
        <strain evidence="8 9">HG66A1</strain>
    </source>
</reference>
<evidence type="ECO:0000256" key="3">
    <source>
        <dbReference type="ARBA" id="ARBA00022896"/>
    </source>
</evidence>
<dbReference type="GO" id="GO:0031418">
    <property type="term" value="F:L-ascorbic acid binding"/>
    <property type="evidence" value="ECO:0007669"/>
    <property type="project" value="UniProtKB-KW"/>
</dbReference>
<keyword evidence="4" id="KW-0223">Dioxygenase</keyword>
<dbReference type="RefSeq" id="WP_145192888.1">
    <property type="nucleotide sequence ID" value="NZ_CP036266.1"/>
</dbReference>
<dbReference type="SMART" id="SM00702">
    <property type="entry name" value="P4Hc"/>
    <property type="match status" value="1"/>
</dbReference>
<evidence type="ECO:0000256" key="1">
    <source>
        <dbReference type="ARBA" id="ARBA00001961"/>
    </source>
</evidence>
<dbReference type="InterPro" id="IPR044862">
    <property type="entry name" value="Pro_4_hyd_alph_FE2OG_OXY"/>
</dbReference>
<accession>A0A517PY42</accession>
<dbReference type="InterPro" id="IPR045054">
    <property type="entry name" value="P4HA-like"/>
</dbReference>
<dbReference type="Pfam" id="PF13640">
    <property type="entry name" value="2OG-FeII_Oxy_3"/>
    <property type="match status" value="1"/>
</dbReference>
<organism evidence="8 9">
    <name type="scientific">Gimesia chilikensis</name>
    <dbReference type="NCBI Taxonomy" id="2605989"/>
    <lineage>
        <taxon>Bacteria</taxon>
        <taxon>Pseudomonadati</taxon>
        <taxon>Planctomycetota</taxon>
        <taxon>Planctomycetia</taxon>
        <taxon>Planctomycetales</taxon>
        <taxon>Planctomycetaceae</taxon>
        <taxon>Gimesia</taxon>
    </lineage>
</organism>
<keyword evidence="5" id="KW-0560">Oxidoreductase</keyword>
<evidence type="ECO:0000313" key="9">
    <source>
        <dbReference type="Proteomes" id="UP000320421"/>
    </source>
</evidence>
<keyword evidence="3" id="KW-0847">Vitamin C</keyword>
<evidence type="ECO:0000256" key="4">
    <source>
        <dbReference type="ARBA" id="ARBA00022964"/>
    </source>
</evidence>
<keyword evidence="6" id="KW-0408">Iron</keyword>
<sequence length="184" mass="21370">MKQPVTMLDQEIFWIEHFFSATECQDYINYSEYLGYETADVDVYGVRKQMDQIRTNERADIESQKTADDLWEKLQQYTLPESDLGTAVGLSPFIRFYRYSGPQKFNMHKDGTKQLPGCESRFTFLIYLNTVEQGGETVFRKNDIRVKPQAGCGLLFAHKLWHSGTPVAGEETKYVLRSDLLYHV</sequence>
<dbReference type="PANTHER" id="PTHR10869:SF236">
    <property type="entry name" value="PROLYL 4-HYDROXYLASE ALPHA SUBUNIT DOMAIN-CONTAINING PROTEIN"/>
    <property type="match status" value="1"/>
</dbReference>
<name>A0A517PY42_9PLAN</name>
<gene>
    <name evidence="8" type="ORF">HG66A1_61390</name>
</gene>
<dbReference type="Proteomes" id="UP000320421">
    <property type="component" value="Chromosome"/>
</dbReference>
<keyword evidence="9" id="KW-1185">Reference proteome</keyword>
<evidence type="ECO:0000313" key="8">
    <source>
        <dbReference type="EMBL" id="QDT24307.1"/>
    </source>
</evidence>
<dbReference type="PANTHER" id="PTHR10869">
    <property type="entry name" value="PROLYL 4-HYDROXYLASE ALPHA SUBUNIT"/>
    <property type="match status" value="1"/>
</dbReference>
<evidence type="ECO:0000256" key="2">
    <source>
        <dbReference type="ARBA" id="ARBA00022723"/>
    </source>
</evidence>
<dbReference type="InterPro" id="IPR005123">
    <property type="entry name" value="Oxoglu/Fe-dep_dioxygenase_dom"/>
</dbReference>
<evidence type="ECO:0000259" key="7">
    <source>
        <dbReference type="PROSITE" id="PS51471"/>
    </source>
</evidence>
<evidence type="ECO:0000256" key="6">
    <source>
        <dbReference type="ARBA" id="ARBA00023004"/>
    </source>
</evidence>
<comment type="cofactor">
    <cofactor evidence="1">
        <name>L-ascorbate</name>
        <dbReference type="ChEBI" id="CHEBI:38290"/>
    </cofactor>
</comment>
<dbReference type="OrthoDB" id="269774at2"/>
<dbReference type="GO" id="GO:0005506">
    <property type="term" value="F:iron ion binding"/>
    <property type="evidence" value="ECO:0007669"/>
    <property type="project" value="InterPro"/>
</dbReference>